<dbReference type="EMBL" id="AWGJ01000013">
    <property type="protein sequence ID" value="ODN73505.1"/>
    <property type="molecule type" value="Genomic_DNA"/>
</dbReference>
<feature type="compositionally biased region" description="Acidic residues" evidence="4">
    <location>
        <begin position="878"/>
        <end position="888"/>
    </location>
</feature>
<comment type="similarity">
    <text evidence="1">Belongs to the ATG14 family.</text>
</comment>
<dbReference type="Proteomes" id="UP000094065">
    <property type="component" value="Unassembled WGS sequence"/>
</dbReference>
<feature type="region of interest" description="Disordered" evidence="4">
    <location>
        <begin position="541"/>
        <end position="565"/>
    </location>
</feature>
<feature type="compositionally biased region" description="Polar residues" evidence="4">
    <location>
        <begin position="67"/>
        <end position="96"/>
    </location>
</feature>
<feature type="compositionally biased region" description="Low complexity" evidence="4">
    <location>
        <begin position="781"/>
        <end position="791"/>
    </location>
</feature>
<proteinExistence type="inferred from homology"/>
<feature type="compositionally biased region" description="Polar residues" evidence="4">
    <location>
        <begin position="268"/>
        <end position="280"/>
    </location>
</feature>
<feature type="compositionally biased region" description="Low complexity" evidence="4">
    <location>
        <begin position="228"/>
        <end position="250"/>
    </location>
</feature>
<feature type="compositionally biased region" description="Polar residues" evidence="4">
    <location>
        <begin position="794"/>
        <end position="805"/>
    </location>
</feature>
<dbReference type="STRING" id="1295533.A0A1E3HBJ0"/>
<dbReference type="GO" id="GO:0032991">
    <property type="term" value="C:protein-containing complex"/>
    <property type="evidence" value="ECO:0007669"/>
    <property type="project" value="UniProtKB-ARBA"/>
</dbReference>
<feature type="region of interest" description="Disordered" evidence="4">
    <location>
        <begin position="217"/>
        <end position="327"/>
    </location>
</feature>
<reference evidence="5 6" key="1">
    <citation type="submission" date="2016-06" db="EMBL/GenBank/DDBJ databases">
        <title>Evolution of pathogenesis and genome organization in the Tremellales.</title>
        <authorList>
            <person name="Cuomo C."/>
            <person name="Litvintseva A."/>
            <person name="Heitman J."/>
            <person name="Chen Y."/>
            <person name="Sun S."/>
            <person name="Springer D."/>
            <person name="Dromer F."/>
            <person name="Young S."/>
            <person name="Zeng Q."/>
            <person name="Chapman S."/>
            <person name="Gujja S."/>
            <person name="Saif S."/>
            <person name="Birren B."/>
        </authorList>
    </citation>
    <scope>NUCLEOTIDE SEQUENCE [LARGE SCALE GENOMIC DNA]</scope>
    <source>
        <strain evidence="5 6">CBS 6039</strain>
    </source>
</reference>
<dbReference type="GO" id="GO:0035493">
    <property type="term" value="P:SNARE complex assembly"/>
    <property type="evidence" value="ECO:0007669"/>
    <property type="project" value="TreeGrafter"/>
</dbReference>
<dbReference type="AlphaFoldDB" id="A0A1E3HBJ0"/>
<evidence type="ECO:0000313" key="6">
    <source>
        <dbReference type="Proteomes" id="UP000094065"/>
    </source>
</evidence>
<comment type="caution">
    <text evidence="5">The sequence shown here is derived from an EMBL/GenBank/DDBJ whole genome shotgun (WGS) entry which is preliminary data.</text>
</comment>
<feature type="compositionally biased region" description="Polar residues" evidence="4">
    <location>
        <begin position="1"/>
        <end position="10"/>
    </location>
</feature>
<feature type="region of interest" description="Disordered" evidence="4">
    <location>
        <begin position="769"/>
        <end position="905"/>
    </location>
</feature>
<evidence type="ECO:0000256" key="4">
    <source>
        <dbReference type="SAM" id="MobiDB-lite"/>
    </source>
</evidence>
<dbReference type="OrthoDB" id="72772at2759"/>
<feature type="compositionally biased region" description="Low complexity" evidence="4">
    <location>
        <begin position="807"/>
        <end position="820"/>
    </location>
</feature>
<dbReference type="InterPro" id="IPR018791">
    <property type="entry name" value="UV_resistance/autophagy_Atg14"/>
</dbReference>
<evidence type="ECO:0000313" key="5">
    <source>
        <dbReference type="EMBL" id="ODN73505.1"/>
    </source>
</evidence>
<gene>
    <name evidence="5" type="ORF">L202_08008</name>
</gene>
<dbReference type="GeneID" id="30159317"/>
<evidence type="ECO:0000256" key="2">
    <source>
        <dbReference type="ARBA" id="ARBA00013807"/>
    </source>
</evidence>
<evidence type="ECO:0000256" key="1">
    <source>
        <dbReference type="ARBA" id="ARBA00009574"/>
    </source>
</evidence>
<keyword evidence="6" id="KW-1185">Reference proteome</keyword>
<dbReference type="Pfam" id="PF10186">
    <property type="entry name" value="ATG14"/>
    <property type="match status" value="1"/>
</dbReference>
<keyword evidence="3" id="KW-0175">Coiled coil</keyword>
<feature type="region of interest" description="Disordered" evidence="4">
    <location>
        <begin position="67"/>
        <end position="137"/>
    </location>
</feature>
<evidence type="ECO:0000256" key="3">
    <source>
        <dbReference type="ARBA" id="ARBA00023054"/>
    </source>
</evidence>
<name>A0A1E3HBJ0_9TREE</name>
<organism evidence="5 6">
    <name type="scientific">Cryptococcus amylolentus CBS 6039</name>
    <dbReference type="NCBI Taxonomy" id="1295533"/>
    <lineage>
        <taxon>Eukaryota</taxon>
        <taxon>Fungi</taxon>
        <taxon>Dikarya</taxon>
        <taxon>Basidiomycota</taxon>
        <taxon>Agaricomycotina</taxon>
        <taxon>Tremellomycetes</taxon>
        <taxon>Tremellales</taxon>
        <taxon>Cryptococcaceae</taxon>
        <taxon>Cryptococcus</taxon>
    </lineage>
</organism>
<feature type="compositionally biased region" description="Basic and acidic residues" evidence="4">
    <location>
        <begin position="12"/>
        <end position="27"/>
    </location>
</feature>
<dbReference type="PANTHER" id="PTHR15157:SF5">
    <property type="entry name" value="UV RADIATION RESISTANCE-ASSOCIATED GENE PROTEIN"/>
    <property type="match status" value="1"/>
</dbReference>
<dbReference type="GO" id="GO:0005768">
    <property type="term" value="C:endosome"/>
    <property type="evidence" value="ECO:0007669"/>
    <property type="project" value="TreeGrafter"/>
</dbReference>
<dbReference type="RefSeq" id="XP_018989417.1">
    <property type="nucleotide sequence ID" value="XM_019142846.1"/>
</dbReference>
<accession>A0A1E3HBJ0</accession>
<feature type="region of interest" description="Disordered" evidence="4">
    <location>
        <begin position="1"/>
        <end position="27"/>
    </location>
</feature>
<dbReference type="GO" id="GO:0000149">
    <property type="term" value="F:SNARE binding"/>
    <property type="evidence" value="ECO:0007669"/>
    <property type="project" value="TreeGrafter"/>
</dbReference>
<dbReference type="GO" id="GO:0000323">
    <property type="term" value="C:lytic vacuole"/>
    <property type="evidence" value="ECO:0007669"/>
    <property type="project" value="TreeGrafter"/>
</dbReference>
<feature type="compositionally biased region" description="Low complexity" evidence="4">
    <location>
        <begin position="310"/>
        <end position="327"/>
    </location>
</feature>
<sequence length="905" mass="98118">MDTTADNGSVNGDHDGARRRWGQHDTPRVRHITGIRIHQLTLPESLSYASKLVPETQQTIPEDYNLGESSRFTASPEPAQSSSHGPRPRTSSSGSTALRRDRKTSGDSLFRPRSSSSSTVTLEPSSPVVGSMRTPRIARHRAPTLAGEALELGHTGAAKGSSAPDRLHGSLSEEQEMIQVDKRRLARCFVVLKLPPQPEARDDKKLNCSAFKRANEETLYRTRSNTQPRSASKPASPTSRSPTPKTPSSPNSITRTVSLPGSDGTMRVRTSSLTSHASLKSPSSPIGSPRRSDLNLNHKGSLRPAPKTRPSFPHAPSSSSSLPPLSASMQERPQIPFYISPIHPPSVFPRFTSLDPESDFAPWLGYGELASGVVEVEVWVQDGLDFQRARKGREKDQEAGEGWKKLKGVGGLVDLGRLRKKKDGAVGPPNGIEFTLSFDPKGTYYVPLSESLLNDGDKEKPVHKERETRLKQGTGAGGLHQLVNLHAVIVDTQKSIKQVQGNVDRLLKEDVDHRALKREVSERENRVAVIKKMIEDVEQRTDKVRTRTSTLTTSHQTRRSNLSDADEYSTGSYLQVSALSNEIASLDSERLGLQPKIHKLRAFHIQMLDSLFPIQILDPSILLYTIVGVPLPIPANPKDPAPPLTLPNHKIDERTTSSALALSAHLVQLLADLSGLPGGGLPYPITSAGSKSAVRDVVSVMQGARSFPLFARGVERYRYEYGVFLLNKDIEMLMQEANIRLLDLRQTLPNLKTLLLTLSSPSYIPAPHRLPSTLGNGSGGRSRSSTSLFGGASRETSGNWATGNTFPDGPGSWGISPSSSTGVGGGRESPLSFTAKAHPASMGGHTGSPLAKTGLKGRRSTLGKATREVNLGSVGSEREEEGSGDDEEEKRVGDGLKRHVRRLAA</sequence>
<feature type="compositionally biased region" description="Low complexity" evidence="4">
    <location>
        <begin position="108"/>
        <end position="129"/>
    </location>
</feature>
<dbReference type="PANTHER" id="PTHR15157">
    <property type="entry name" value="UV RADIATION RESISTANCE-ASSOCIATED GENE PROTEIN"/>
    <property type="match status" value="1"/>
</dbReference>
<protein>
    <recommendedName>
        <fullName evidence="2">Autophagy-related protein 14</fullName>
    </recommendedName>
</protein>